<keyword evidence="4" id="KW-1185">Reference proteome</keyword>
<dbReference type="InterPro" id="IPR024735">
    <property type="entry name" value="TcpC"/>
</dbReference>
<organism evidence="3 4">
    <name type="scientific">Aequitasia blattaphilus</name>
    <dbReference type="NCBI Taxonomy" id="2949332"/>
    <lineage>
        <taxon>Bacteria</taxon>
        <taxon>Bacillati</taxon>
        <taxon>Bacillota</taxon>
        <taxon>Clostridia</taxon>
        <taxon>Lachnospirales</taxon>
        <taxon>Lachnospiraceae</taxon>
        <taxon>Aequitasia</taxon>
    </lineage>
</organism>
<dbReference type="Gene3D" id="3.10.450.540">
    <property type="match status" value="2"/>
</dbReference>
<accession>A0ABT1E8T7</accession>
<feature type="compositionally biased region" description="Basic and acidic residues" evidence="1">
    <location>
        <begin position="1"/>
        <end position="14"/>
    </location>
</feature>
<feature type="transmembrane region" description="Helical" evidence="2">
    <location>
        <begin position="31"/>
        <end position="48"/>
    </location>
</feature>
<dbReference type="InterPro" id="IPR035628">
    <property type="entry name" value="TcpC_C"/>
</dbReference>
<dbReference type="Pfam" id="PF12642">
    <property type="entry name" value="TpcC"/>
    <property type="match status" value="1"/>
</dbReference>
<protein>
    <submittedName>
        <fullName evidence="3">Conjugal transfer protein</fullName>
    </submittedName>
</protein>
<sequence length="305" mass="34999">MKIKIERKEKPDKPKKQKQIPTIKVGTHKKLTIALWVLLIGSMSFGIYKNFTAIDIHTVHEKEIIEKQVVDTNSIESFVESFSNEYFSWQQSQDSQTNRNERLKNYLTENLQQLNTEMVRSDIPTSSIVNSFQVWGVTQNNENAYDVLFSVGQQITEGENKKNITSTYSVTVYVDETGNMVIIKNPTINSKPQKSNYEPVLSDSDGTVDAVTTEEINSFLDTFFKLYPTATEKELSYYVSNQALDVINKDYVFVELVNSVCTQADNQVTVLVTVKYLDKETKVTQLSQFKLILQKNENWVIIKNN</sequence>
<dbReference type="RefSeq" id="WP_262066021.1">
    <property type="nucleotide sequence ID" value="NZ_JAMXOD010000008.1"/>
</dbReference>
<dbReference type="EMBL" id="JAMZFW010000008">
    <property type="protein sequence ID" value="MCP1102237.1"/>
    <property type="molecule type" value="Genomic_DNA"/>
</dbReference>
<evidence type="ECO:0000256" key="2">
    <source>
        <dbReference type="SAM" id="Phobius"/>
    </source>
</evidence>
<dbReference type="CDD" id="cd16428">
    <property type="entry name" value="TcpC_C"/>
    <property type="match status" value="1"/>
</dbReference>
<feature type="region of interest" description="Disordered" evidence="1">
    <location>
        <begin position="1"/>
        <end position="21"/>
    </location>
</feature>
<dbReference type="Proteomes" id="UP001523566">
    <property type="component" value="Unassembled WGS sequence"/>
</dbReference>
<dbReference type="CDD" id="cd16386">
    <property type="entry name" value="TcpC_N"/>
    <property type="match status" value="1"/>
</dbReference>
<proteinExistence type="predicted"/>
<evidence type="ECO:0000313" key="4">
    <source>
        <dbReference type="Proteomes" id="UP001523566"/>
    </source>
</evidence>
<reference evidence="3 4" key="1">
    <citation type="journal article" date="2022" name="Genome Biol. Evol.">
        <title>Host diet, physiology and behaviors set the stage for Lachnospiraceae cladogenesis.</title>
        <authorList>
            <person name="Vera-Ponce De Leon A."/>
            <person name="Schneider M."/>
            <person name="Jahnes B.C."/>
            <person name="Sadowski V."/>
            <person name="Camuy-Velez L.A."/>
            <person name="Duan J."/>
            <person name="Sabree Z.L."/>
        </authorList>
    </citation>
    <scope>NUCLEOTIDE SEQUENCE [LARGE SCALE GENOMIC DNA]</scope>
    <source>
        <strain evidence="3 4">PAL113</strain>
    </source>
</reference>
<name>A0ABT1E8T7_9FIRM</name>
<keyword evidence="2" id="KW-0472">Membrane</keyword>
<gene>
    <name evidence="3" type="ORF">NK125_07405</name>
</gene>
<evidence type="ECO:0000256" key="1">
    <source>
        <dbReference type="SAM" id="MobiDB-lite"/>
    </source>
</evidence>
<evidence type="ECO:0000313" key="3">
    <source>
        <dbReference type="EMBL" id="MCP1102237.1"/>
    </source>
</evidence>
<comment type="caution">
    <text evidence="3">The sequence shown here is derived from an EMBL/GenBank/DDBJ whole genome shotgun (WGS) entry which is preliminary data.</text>
</comment>
<keyword evidence="2" id="KW-0812">Transmembrane</keyword>
<keyword evidence="2" id="KW-1133">Transmembrane helix</keyword>